<feature type="chain" id="PRO_5007297209" evidence="1">
    <location>
        <begin position="22"/>
        <end position="67"/>
    </location>
</feature>
<name>A0A139I7D3_9PEZI</name>
<evidence type="ECO:0000313" key="3">
    <source>
        <dbReference type="Proteomes" id="UP000073492"/>
    </source>
</evidence>
<keyword evidence="1" id="KW-0732">Signal</keyword>
<accession>A0A139I7D3</accession>
<evidence type="ECO:0000313" key="2">
    <source>
        <dbReference type="EMBL" id="KXT10606.1"/>
    </source>
</evidence>
<gene>
    <name evidence="2" type="ORF">AC579_7522</name>
</gene>
<evidence type="ECO:0000256" key="1">
    <source>
        <dbReference type="SAM" id="SignalP"/>
    </source>
</evidence>
<reference evidence="2 3" key="1">
    <citation type="submission" date="2015-07" db="EMBL/GenBank/DDBJ databases">
        <title>Comparative genomics of the Sigatoka disease complex on banana suggests a link between parallel evolutionary changes in Pseudocercospora fijiensis and Pseudocercospora eumusae and increased virulence on the banana host.</title>
        <authorList>
            <person name="Chang T.-C."/>
            <person name="Salvucci A."/>
            <person name="Crous P.W."/>
            <person name="Stergiopoulos I."/>
        </authorList>
    </citation>
    <scope>NUCLEOTIDE SEQUENCE [LARGE SCALE GENOMIC DNA]</scope>
    <source>
        <strain evidence="2 3">CBS 116634</strain>
    </source>
</reference>
<sequence length="67" mass="7247">MPSLQSTIILLTSALTATVTAQLSYSFDCAYGGYICKPCFNFGFWLVPHQFKKPIIVRLGLSCGGGL</sequence>
<dbReference type="EMBL" id="LFZO01000250">
    <property type="protein sequence ID" value="KXT10606.1"/>
    <property type="molecule type" value="Genomic_DNA"/>
</dbReference>
<feature type="signal peptide" evidence="1">
    <location>
        <begin position="1"/>
        <end position="21"/>
    </location>
</feature>
<keyword evidence="3" id="KW-1185">Reference proteome</keyword>
<organism evidence="2 3">
    <name type="scientific">Pseudocercospora musae</name>
    <dbReference type="NCBI Taxonomy" id="113226"/>
    <lineage>
        <taxon>Eukaryota</taxon>
        <taxon>Fungi</taxon>
        <taxon>Dikarya</taxon>
        <taxon>Ascomycota</taxon>
        <taxon>Pezizomycotina</taxon>
        <taxon>Dothideomycetes</taxon>
        <taxon>Dothideomycetidae</taxon>
        <taxon>Mycosphaerellales</taxon>
        <taxon>Mycosphaerellaceae</taxon>
        <taxon>Pseudocercospora</taxon>
    </lineage>
</organism>
<dbReference type="AlphaFoldDB" id="A0A139I7D3"/>
<protein>
    <submittedName>
        <fullName evidence="2">Uncharacterized protein</fullName>
    </submittedName>
</protein>
<comment type="caution">
    <text evidence="2">The sequence shown here is derived from an EMBL/GenBank/DDBJ whole genome shotgun (WGS) entry which is preliminary data.</text>
</comment>
<proteinExistence type="predicted"/>
<dbReference type="Proteomes" id="UP000073492">
    <property type="component" value="Unassembled WGS sequence"/>
</dbReference>